<protein>
    <submittedName>
        <fullName evidence="1">Uncharacterized protein</fullName>
    </submittedName>
</protein>
<gene>
    <name evidence="1" type="ORF">Cantr_02389</name>
</gene>
<dbReference type="EMBL" id="QLNQ01000001">
    <property type="protein sequence ID" value="RCK67718.1"/>
    <property type="molecule type" value="Genomic_DNA"/>
</dbReference>
<sequence>MLKRNYKLEFDDEVVVMSATLPQSKKELSWSILVETYRDYVHTIKAAHQHGYADKTKQAFIKDVSFDYAPIFADDHAEGKVDLIGLGIDQMKNVSLPVMVLEAHQNDTWVLLPMVSANEITEDRQDAGNSYWCVKGDGSVFVECQYGAGVSVTWVDQLASYAYGLWEHHNAAEWHMFHGCFGSDSRLKCGAQVRTDTDNGYSGWGS</sequence>
<evidence type="ECO:0000313" key="1">
    <source>
        <dbReference type="EMBL" id="RCK67718.1"/>
    </source>
</evidence>
<dbReference type="Proteomes" id="UP000253472">
    <property type="component" value="Unassembled WGS sequence"/>
</dbReference>
<organism evidence="1 2">
    <name type="scientific">Candida viswanathii</name>
    <dbReference type="NCBI Taxonomy" id="5486"/>
    <lineage>
        <taxon>Eukaryota</taxon>
        <taxon>Fungi</taxon>
        <taxon>Dikarya</taxon>
        <taxon>Ascomycota</taxon>
        <taxon>Saccharomycotina</taxon>
        <taxon>Pichiomycetes</taxon>
        <taxon>Debaryomycetaceae</taxon>
        <taxon>Candida/Lodderomyces clade</taxon>
        <taxon>Candida</taxon>
    </lineage>
</organism>
<evidence type="ECO:0000313" key="2">
    <source>
        <dbReference type="Proteomes" id="UP000253472"/>
    </source>
</evidence>
<comment type="caution">
    <text evidence="1">The sequence shown here is derived from an EMBL/GenBank/DDBJ whole genome shotgun (WGS) entry which is preliminary data.</text>
</comment>
<dbReference type="AlphaFoldDB" id="A0A367YPG3"/>
<reference evidence="1 2" key="1">
    <citation type="submission" date="2018-06" db="EMBL/GenBank/DDBJ databases">
        <title>Whole genome sequencing of Candida tropicalis (genome annotated by CSBL at Korea University).</title>
        <authorList>
            <person name="Ahn J."/>
        </authorList>
    </citation>
    <scope>NUCLEOTIDE SEQUENCE [LARGE SCALE GENOMIC DNA]</scope>
    <source>
        <strain evidence="1 2">ATCC 20962</strain>
    </source>
</reference>
<keyword evidence="2" id="KW-1185">Reference proteome</keyword>
<proteinExistence type="predicted"/>
<name>A0A367YPG3_9ASCO</name>
<accession>A0A367YPG3</accession>